<protein>
    <submittedName>
        <fullName evidence="5">GTP-binding protein Rab-3D</fullName>
    </submittedName>
</protein>
<dbReference type="SUPFAM" id="SSF52540">
    <property type="entry name" value="P-loop containing nucleoside triphosphate hydrolases"/>
    <property type="match status" value="1"/>
</dbReference>
<evidence type="ECO:0000313" key="5">
    <source>
        <dbReference type="RefSeq" id="XP_005107372.2"/>
    </source>
</evidence>
<feature type="region of interest" description="Disordered" evidence="3">
    <location>
        <begin position="173"/>
        <end position="206"/>
    </location>
</feature>
<dbReference type="Proteomes" id="UP000694888">
    <property type="component" value="Unplaced"/>
</dbReference>
<dbReference type="SMART" id="SM00173">
    <property type="entry name" value="RAS"/>
    <property type="match status" value="1"/>
</dbReference>
<dbReference type="PROSITE" id="PS51419">
    <property type="entry name" value="RAB"/>
    <property type="match status" value="1"/>
</dbReference>
<name>A0ABM0K2P8_APLCA</name>
<dbReference type="PROSITE" id="PS51421">
    <property type="entry name" value="RAS"/>
    <property type="match status" value="1"/>
</dbReference>
<keyword evidence="2" id="KW-0342">GTP-binding</keyword>
<keyword evidence="1" id="KW-0547">Nucleotide-binding</keyword>
<gene>
    <name evidence="5" type="primary">LOC101851670</name>
</gene>
<dbReference type="Gene3D" id="3.40.50.300">
    <property type="entry name" value="P-loop containing nucleotide triphosphate hydrolases"/>
    <property type="match status" value="1"/>
</dbReference>
<dbReference type="GeneID" id="101851670"/>
<feature type="non-terminal residue" evidence="5">
    <location>
        <position position="206"/>
    </location>
</feature>
<evidence type="ECO:0000256" key="2">
    <source>
        <dbReference type="ARBA" id="ARBA00023134"/>
    </source>
</evidence>
<evidence type="ECO:0000313" key="4">
    <source>
        <dbReference type="Proteomes" id="UP000694888"/>
    </source>
</evidence>
<dbReference type="InterPro" id="IPR001806">
    <property type="entry name" value="Small_GTPase"/>
</dbReference>
<sequence length="206" mass="23058">MTKKTSVISAPSKWTDSFGLSRKLSKGIQKYKVRLITLGDPAVGKSSFLDALVKGGGTPGTHAQRGVNGHLSQVNKVVRHGDHEVELDIRDTAGQERYRSLTASYYRNAHGCLLFFNVFHKQSFDNLEQWVDDINTHSKQDNIPVILVGLLHRVNTTKPTPWEMTREPYGGVWSNRRSNAFGRADDSSSRGGDIADDNHQQQQQQQ</sequence>
<dbReference type="InterPro" id="IPR050227">
    <property type="entry name" value="Rab"/>
</dbReference>
<dbReference type="SMART" id="SM00175">
    <property type="entry name" value="RAB"/>
    <property type="match status" value="1"/>
</dbReference>
<dbReference type="CDD" id="cd00154">
    <property type="entry name" value="Rab"/>
    <property type="match status" value="1"/>
</dbReference>
<accession>A0ABM0K2P8</accession>
<dbReference type="InterPro" id="IPR005225">
    <property type="entry name" value="Small_GTP-bd"/>
</dbReference>
<dbReference type="PANTHER" id="PTHR47977">
    <property type="entry name" value="RAS-RELATED PROTEIN RAB"/>
    <property type="match status" value="1"/>
</dbReference>
<dbReference type="PRINTS" id="PR00449">
    <property type="entry name" value="RASTRNSFRMNG"/>
</dbReference>
<evidence type="ECO:0000256" key="3">
    <source>
        <dbReference type="SAM" id="MobiDB-lite"/>
    </source>
</evidence>
<dbReference type="InterPro" id="IPR027417">
    <property type="entry name" value="P-loop_NTPase"/>
</dbReference>
<dbReference type="NCBIfam" id="TIGR00231">
    <property type="entry name" value="small_GTP"/>
    <property type="match status" value="1"/>
</dbReference>
<dbReference type="RefSeq" id="XP_005107372.2">
    <property type="nucleotide sequence ID" value="XM_005107315.2"/>
</dbReference>
<keyword evidence="4" id="KW-1185">Reference proteome</keyword>
<reference evidence="5" key="1">
    <citation type="submission" date="2025-08" db="UniProtKB">
        <authorList>
            <consortium name="RefSeq"/>
        </authorList>
    </citation>
    <scope>IDENTIFICATION</scope>
</reference>
<evidence type="ECO:0000256" key="1">
    <source>
        <dbReference type="ARBA" id="ARBA00022741"/>
    </source>
</evidence>
<dbReference type="Pfam" id="PF00071">
    <property type="entry name" value="Ras"/>
    <property type="match status" value="1"/>
</dbReference>
<proteinExistence type="predicted"/>
<organism evidence="4 5">
    <name type="scientific">Aplysia californica</name>
    <name type="common">California sea hare</name>
    <dbReference type="NCBI Taxonomy" id="6500"/>
    <lineage>
        <taxon>Eukaryota</taxon>
        <taxon>Metazoa</taxon>
        <taxon>Spiralia</taxon>
        <taxon>Lophotrochozoa</taxon>
        <taxon>Mollusca</taxon>
        <taxon>Gastropoda</taxon>
        <taxon>Heterobranchia</taxon>
        <taxon>Euthyneura</taxon>
        <taxon>Tectipleura</taxon>
        <taxon>Aplysiida</taxon>
        <taxon>Aplysioidea</taxon>
        <taxon>Aplysiidae</taxon>
        <taxon>Aplysia</taxon>
    </lineage>
</organism>